<evidence type="ECO:0000313" key="5">
    <source>
        <dbReference type="Proteomes" id="UP000002494"/>
    </source>
</evidence>
<dbReference type="KEGG" id="rno:363507"/>
<dbReference type="GO" id="GO:0051321">
    <property type="term" value="P:meiotic cell cycle"/>
    <property type="evidence" value="ECO:0000318"/>
    <property type="project" value="GO_Central"/>
</dbReference>
<proteinExistence type="inferred from homology"/>
<accession>A0A8I6ACC1</accession>
<dbReference type="InterPro" id="IPR051443">
    <property type="entry name" value="XLR/SYCP3"/>
</dbReference>
<dbReference type="PANTHER" id="PTHR19368">
    <property type="entry name" value="XLR/SCP3/FAM9"/>
    <property type="match status" value="1"/>
</dbReference>
<dbReference type="CTD" id="363507"/>
<sequence length="291" mass="33920">MTVPMDESLILFDFDDEEDDTNVLEKALSEEKSVACDKDENKSPPIEADEDMGDEIHSMLHKFGENVSFSVKRQNFQGSLETPMEICYLSSDEEKDGSTSEKEVFEERTPLTQDDGNANPEEIVGDTQSQIQNILGKFEGDINKTLHVKRKHMETYIKDSFKRSNQKLEQVWKMNKRERKKINSKFCKQYITTFQKFDMDVQKFNEEQEKSANNYQKQQKAFKLSKSSQNQSLQAVREVHEKFMKGLMDLETNNHDMLFGIDGELRKEMSMFKKNLMKQTLKFSSAFETSD</sequence>
<dbReference type="Pfam" id="PF04803">
    <property type="entry name" value="Cor1"/>
    <property type="match status" value="1"/>
</dbReference>
<reference evidence="4" key="1">
    <citation type="submission" date="2024-01" db="EMBL/GenBank/DDBJ databases">
        <title>GRCr8: a new rat reference genome assembly contstructed from accurate long reads and long range scaffolding.</title>
        <authorList>
            <person name="Doris P.A."/>
            <person name="Kalbfleisch T."/>
            <person name="Li K."/>
            <person name="Howe K."/>
            <person name="Wood J."/>
        </authorList>
    </citation>
    <scope>NUCLEOTIDE SEQUENCE [LARGE SCALE GENOMIC DNA]</scope>
    <source>
        <strain evidence="4">Brown Norway</strain>
    </source>
</reference>
<dbReference type="GO" id="GO:0007286">
    <property type="term" value="P:spermatid development"/>
    <property type="evidence" value="ECO:0000318"/>
    <property type="project" value="GO_Central"/>
</dbReference>
<dbReference type="OrthoDB" id="9621324at2759"/>
<evidence type="ECO:0000256" key="2">
    <source>
        <dbReference type="SAM" id="MobiDB-lite"/>
    </source>
</evidence>
<reference evidence="4" key="3">
    <citation type="submission" date="2025-09" db="UniProtKB">
        <authorList>
            <consortium name="Ensembl"/>
        </authorList>
    </citation>
    <scope>IDENTIFICATION</scope>
    <source>
        <strain evidence="4">Brown Norway</strain>
    </source>
</reference>
<evidence type="ECO:0000256" key="1">
    <source>
        <dbReference type="ARBA" id="ARBA00010283"/>
    </source>
</evidence>
<dbReference type="GO" id="GO:0000795">
    <property type="term" value="C:synaptonemal complex"/>
    <property type="evidence" value="ECO:0000318"/>
    <property type="project" value="GO_Central"/>
</dbReference>
<evidence type="ECO:0000259" key="3">
    <source>
        <dbReference type="Pfam" id="PF04803"/>
    </source>
</evidence>
<dbReference type="InterPro" id="IPR006888">
    <property type="entry name" value="XLR/SYCP3/FAM9_dom"/>
</dbReference>
<comment type="similarity">
    <text evidence="1">Belongs to the XLR/SYCP3 family.</text>
</comment>
<dbReference type="RefSeq" id="NP_001419941.1">
    <property type="nucleotide sequence ID" value="NM_001433012.1"/>
</dbReference>
<dbReference type="Proteomes" id="UP000002494">
    <property type="component" value="Chromosome X"/>
</dbReference>
<gene>
    <name evidence="4 6" type="primary">3830403N18Rikl</name>
    <name evidence="6" type="synonym">RGD1564845</name>
</gene>
<evidence type="ECO:0000313" key="6">
    <source>
        <dbReference type="RGD" id="1564845"/>
    </source>
</evidence>
<feature type="region of interest" description="Disordered" evidence="2">
    <location>
        <begin position="92"/>
        <end position="119"/>
    </location>
</feature>
<keyword evidence="5" id="KW-1185">Reference proteome</keyword>
<dbReference type="Ensembl" id="ENSRNOT00000056700.7">
    <property type="protein sequence ID" value="ENSRNOP00000090681.1"/>
    <property type="gene ID" value="ENSRNOG00000027907.9"/>
</dbReference>
<dbReference type="RGD" id="1564845">
    <property type="gene designation" value="3830403N18Rikl"/>
</dbReference>
<feature type="compositionally biased region" description="Basic and acidic residues" evidence="2">
    <location>
        <begin position="96"/>
        <end position="109"/>
    </location>
</feature>
<name>A0A8I6ACC1_RAT</name>
<dbReference type="GeneTree" id="ENSGT00390000000062"/>
<dbReference type="GeneID" id="363507"/>
<reference evidence="4" key="2">
    <citation type="submission" date="2025-08" db="UniProtKB">
        <authorList>
            <consortium name="Ensembl"/>
        </authorList>
    </citation>
    <scope>IDENTIFICATION</scope>
    <source>
        <strain evidence="4">Brown Norway</strain>
    </source>
</reference>
<protein>
    <submittedName>
        <fullName evidence="4">RIKEN cDNA 3830403N18 gene like</fullName>
    </submittedName>
</protein>
<evidence type="ECO:0000313" key="4">
    <source>
        <dbReference type="Ensembl" id="ENSRNOP00000090681.1"/>
    </source>
</evidence>
<organism evidence="4 5">
    <name type="scientific">Rattus norvegicus</name>
    <name type="common">Rat</name>
    <dbReference type="NCBI Taxonomy" id="10116"/>
    <lineage>
        <taxon>Eukaryota</taxon>
        <taxon>Metazoa</taxon>
        <taxon>Chordata</taxon>
        <taxon>Craniata</taxon>
        <taxon>Vertebrata</taxon>
        <taxon>Euteleostomi</taxon>
        <taxon>Mammalia</taxon>
        <taxon>Eutheria</taxon>
        <taxon>Euarchontoglires</taxon>
        <taxon>Glires</taxon>
        <taxon>Rodentia</taxon>
        <taxon>Myomorpha</taxon>
        <taxon>Muroidea</taxon>
        <taxon>Muridae</taxon>
        <taxon>Murinae</taxon>
        <taxon>Rattus</taxon>
    </lineage>
</organism>
<dbReference type="PANTHER" id="PTHR19368:SF10">
    <property type="entry name" value="EG546282 PROTEIN-RELATED"/>
    <property type="match status" value="1"/>
</dbReference>
<dbReference type="OMA" id="VILMNAQ"/>
<feature type="domain" description="XLR/SYCP3/FAM9" evidence="3">
    <location>
        <begin position="144"/>
        <end position="274"/>
    </location>
</feature>
<dbReference type="AGR" id="RGD:1564845"/>
<dbReference type="AlphaFoldDB" id="A0A8I6ACC1"/>